<dbReference type="InterPro" id="IPR003593">
    <property type="entry name" value="AAA+_ATPase"/>
</dbReference>
<keyword evidence="2" id="KW-0547">Nucleotide-binding</keyword>
<dbReference type="GO" id="GO:0005886">
    <property type="term" value="C:plasma membrane"/>
    <property type="evidence" value="ECO:0007669"/>
    <property type="project" value="TreeGrafter"/>
</dbReference>
<dbReference type="InterPro" id="IPR015854">
    <property type="entry name" value="ABC_transpr_LolD-like"/>
</dbReference>
<dbReference type="GO" id="GO:0016887">
    <property type="term" value="F:ATP hydrolysis activity"/>
    <property type="evidence" value="ECO:0007669"/>
    <property type="project" value="InterPro"/>
</dbReference>
<feature type="domain" description="ABC transporter" evidence="4">
    <location>
        <begin position="7"/>
        <end position="234"/>
    </location>
</feature>
<proteinExistence type="predicted"/>
<dbReference type="FunFam" id="3.40.50.300:FF:000032">
    <property type="entry name" value="Export ABC transporter ATP-binding protein"/>
    <property type="match status" value="1"/>
</dbReference>
<dbReference type="PANTHER" id="PTHR24220">
    <property type="entry name" value="IMPORT ATP-BINDING PROTEIN"/>
    <property type="match status" value="1"/>
</dbReference>
<organism evidence="5 6">
    <name type="scientific">Phototrophicus methaneseepsis</name>
    <dbReference type="NCBI Taxonomy" id="2710758"/>
    <lineage>
        <taxon>Bacteria</taxon>
        <taxon>Bacillati</taxon>
        <taxon>Chloroflexota</taxon>
        <taxon>Candidatus Thermofontia</taxon>
        <taxon>Phototrophicales</taxon>
        <taxon>Phototrophicaceae</taxon>
        <taxon>Phototrophicus</taxon>
    </lineage>
</organism>
<protein>
    <submittedName>
        <fullName evidence="5">ABC transporter ATP-binding protein</fullName>
    </submittedName>
</protein>
<dbReference type="InterPro" id="IPR017871">
    <property type="entry name" value="ABC_transporter-like_CS"/>
</dbReference>
<reference evidence="5 6" key="1">
    <citation type="submission" date="2020-02" db="EMBL/GenBank/DDBJ databases">
        <authorList>
            <person name="Zheng R.K."/>
            <person name="Sun C.M."/>
        </authorList>
    </citation>
    <scope>NUCLEOTIDE SEQUENCE [LARGE SCALE GENOMIC DNA]</scope>
    <source>
        <strain evidence="6">rifampicinis</strain>
    </source>
</reference>
<dbReference type="RefSeq" id="WP_195171192.1">
    <property type="nucleotide sequence ID" value="NZ_CP062983.1"/>
</dbReference>
<dbReference type="AlphaFoldDB" id="A0A7S8EA97"/>
<evidence type="ECO:0000313" key="5">
    <source>
        <dbReference type="EMBL" id="QPC83123.1"/>
    </source>
</evidence>
<dbReference type="SMART" id="SM00382">
    <property type="entry name" value="AAA"/>
    <property type="match status" value="1"/>
</dbReference>
<dbReference type="PROSITE" id="PS50893">
    <property type="entry name" value="ABC_TRANSPORTER_2"/>
    <property type="match status" value="1"/>
</dbReference>
<keyword evidence="6" id="KW-1185">Reference proteome</keyword>
<name>A0A7S8EA97_9CHLR</name>
<evidence type="ECO:0000259" key="4">
    <source>
        <dbReference type="PROSITE" id="PS50893"/>
    </source>
</evidence>
<dbReference type="PANTHER" id="PTHR24220:SF86">
    <property type="entry name" value="ABC TRANSPORTER ABCH.1"/>
    <property type="match status" value="1"/>
</dbReference>
<dbReference type="GO" id="GO:0022857">
    <property type="term" value="F:transmembrane transporter activity"/>
    <property type="evidence" value="ECO:0007669"/>
    <property type="project" value="UniProtKB-ARBA"/>
</dbReference>
<sequence length="234" mass="25377">METKYSLELNKLSKIYGTGNTEVRAVDNVDMQVKPGEIVLIMGPSGSGKTTLLSMAGLLLKPTSGMVSVNGLQASMLKEQQLAALRLRTIGFVFQAYNLIASLSARENIELVMNLAGTKGIKAHQRSSELLSLLGIEHRADHLPADLSGGEKQRVAIARALANDPPLILADEPTGNLDSKTGFEVMELLCCGLGRDEGRSIVIVTHDHRLQEIADRVLWLEDGQLQENADLIHT</sequence>
<keyword evidence="1" id="KW-0813">Transport</keyword>
<dbReference type="EMBL" id="CP062983">
    <property type="protein sequence ID" value="QPC83123.1"/>
    <property type="molecule type" value="Genomic_DNA"/>
</dbReference>
<dbReference type="KEGG" id="pmet:G4Y79_01735"/>
<dbReference type="PROSITE" id="PS00211">
    <property type="entry name" value="ABC_TRANSPORTER_1"/>
    <property type="match status" value="1"/>
</dbReference>
<evidence type="ECO:0000313" key="6">
    <source>
        <dbReference type="Proteomes" id="UP000594468"/>
    </source>
</evidence>
<evidence type="ECO:0000256" key="3">
    <source>
        <dbReference type="ARBA" id="ARBA00022840"/>
    </source>
</evidence>
<evidence type="ECO:0000256" key="2">
    <source>
        <dbReference type="ARBA" id="ARBA00022741"/>
    </source>
</evidence>
<dbReference type="InterPro" id="IPR017911">
    <property type="entry name" value="MacB-like_ATP-bd"/>
</dbReference>
<dbReference type="GO" id="GO:0005524">
    <property type="term" value="F:ATP binding"/>
    <property type="evidence" value="ECO:0007669"/>
    <property type="project" value="UniProtKB-KW"/>
</dbReference>
<dbReference type="Gene3D" id="3.40.50.300">
    <property type="entry name" value="P-loop containing nucleotide triphosphate hydrolases"/>
    <property type="match status" value="1"/>
</dbReference>
<dbReference type="InterPro" id="IPR027417">
    <property type="entry name" value="P-loop_NTPase"/>
</dbReference>
<evidence type="ECO:0000256" key="1">
    <source>
        <dbReference type="ARBA" id="ARBA00022448"/>
    </source>
</evidence>
<dbReference type="Pfam" id="PF00005">
    <property type="entry name" value="ABC_tran"/>
    <property type="match status" value="1"/>
</dbReference>
<dbReference type="SUPFAM" id="SSF52540">
    <property type="entry name" value="P-loop containing nucleoside triphosphate hydrolases"/>
    <property type="match status" value="1"/>
</dbReference>
<dbReference type="GO" id="GO:0098796">
    <property type="term" value="C:membrane protein complex"/>
    <property type="evidence" value="ECO:0007669"/>
    <property type="project" value="UniProtKB-ARBA"/>
</dbReference>
<gene>
    <name evidence="5" type="ORF">G4Y79_01735</name>
</gene>
<dbReference type="CDD" id="cd03255">
    <property type="entry name" value="ABC_MJ0796_LolCDE_FtsE"/>
    <property type="match status" value="1"/>
</dbReference>
<accession>A0A7S8EA97</accession>
<dbReference type="Proteomes" id="UP000594468">
    <property type="component" value="Chromosome"/>
</dbReference>
<dbReference type="InterPro" id="IPR003439">
    <property type="entry name" value="ABC_transporter-like_ATP-bd"/>
</dbReference>
<keyword evidence="3 5" id="KW-0067">ATP-binding</keyword>